<dbReference type="AlphaFoldDB" id="A0A834ZH35"/>
<evidence type="ECO:0000256" key="5">
    <source>
        <dbReference type="ARBA" id="ARBA00023049"/>
    </source>
</evidence>
<gene>
    <name evidence="7" type="ORF">HHK36_006346</name>
</gene>
<evidence type="ECO:0000313" key="7">
    <source>
        <dbReference type="EMBL" id="KAF8407219.1"/>
    </source>
</evidence>
<dbReference type="InterPro" id="IPR011765">
    <property type="entry name" value="Pept_M16_N"/>
</dbReference>
<evidence type="ECO:0000256" key="1">
    <source>
        <dbReference type="ARBA" id="ARBA00022670"/>
    </source>
</evidence>
<organism evidence="7 8">
    <name type="scientific">Tetracentron sinense</name>
    <name type="common">Spur-leaf</name>
    <dbReference type="NCBI Taxonomy" id="13715"/>
    <lineage>
        <taxon>Eukaryota</taxon>
        <taxon>Viridiplantae</taxon>
        <taxon>Streptophyta</taxon>
        <taxon>Embryophyta</taxon>
        <taxon>Tracheophyta</taxon>
        <taxon>Spermatophyta</taxon>
        <taxon>Magnoliopsida</taxon>
        <taxon>Trochodendrales</taxon>
        <taxon>Trochodendraceae</taxon>
        <taxon>Tetracentron</taxon>
    </lineage>
</organism>
<dbReference type="PANTHER" id="PTHR11851:SF149">
    <property type="entry name" value="GH01077P"/>
    <property type="match status" value="1"/>
</dbReference>
<dbReference type="GO" id="GO:0046872">
    <property type="term" value="F:metal ion binding"/>
    <property type="evidence" value="ECO:0007669"/>
    <property type="project" value="UniProtKB-KW"/>
</dbReference>
<keyword evidence="1" id="KW-0645">Protease</keyword>
<evidence type="ECO:0000256" key="3">
    <source>
        <dbReference type="ARBA" id="ARBA00022801"/>
    </source>
</evidence>
<dbReference type="InterPro" id="IPR050361">
    <property type="entry name" value="MPP/UQCRC_Complex"/>
</dbReference>
<sequence>MVYNRLAEAVKSKLKCLDNLDPRFVQHASTQIVIVDHTKILSALETRVTTLPNGLRVTTESNMSAWTATVGVWIDAGSRLETDETNGIAHFLEHMIFKGTEKRPVRVLEEEIENMGGHLNTYTSREQITYYAKVMDKNVLKALEILADILQNLCASGDRIN</sequence>
<dbReference type="Pfam" id="PF00675">
    <property type="entry name" value="Peptidase_M16"/>
    <property type="match status" value="1"/>
</dbReference>
<dbReference type="OrthoDB" id="1717050at2759"/>
<dbReference type="OMA" id="GATYLME"/>
<comment type="caution">
    <text evidence="7">The sequence shown here is derived from an EMBL/GenBank/DDBJ whole genome shotgun (WGS) entry which is preliminary data.</text>
</comment>
<dbReference type="PANTHER" id="PTHR11851">
    <property type="entry name" value="METALLOPROTEASE"/>
    <property type="match status" value="1"/>
</dbReference>
<dbReference type="PROSITE" id="PS00143">
    <property type="entry name" value="INSULINASE"/>
    <property type="match status" value="1"/>
</dbReference>
<dbReference type="GO" id="GO:0004222">
    <property type="term" value="F:metalloendopeptidase activity"/>
    <property type="evidence" value="ECO:0007669"/>
    <property type="project" value="InterPro"/>
</dbReference>
<dbReference type="InterPro" id="IPR001431">
    <property type="entry name" value="Pept_M16_Zn_BS"/>
</dbReference>
<dbReference type="InterPro" id="IPR011249">
    <property type="entry name" value="Metalloenz_LuxS/M16"/>
</dbReference>
<keyword evidence="5" id="KW-0482">Metalloprotease</keyword>
<evidence type="ECO:0000256" key="2">
    <source>
        <dbReference type="ARBA" id="ARBA00022723"/>
    </source>
</evidence>
<accession>A0A834ZH35</accession>
<evidence type="ECO:0000256" key="4">
    <source>
        <dbReference type="ARBA" id="ARBA00022833"/>
    </source>
</evidence>
<reference evidence="7 8" key="1">
    <citation type="submission" date="2020-04" db="EMBL/GenBank/DDBJ databases">
        <title>Plant Genome Project.</title>
        <authorList>
            <person name="Zhang R.-G."/>
        </authorList>
    </citation>
    <scope>NUCLEOTIDE SEQUENCE [LARGE SCALE GENOMIC DNA]</scope>
    <source>
        <strain evidence="7">YNK0</strain>
        <tissue evidence="7">Leaf</tissue>
    </source>
</reference>
<keyword evidence="4" id="KW-0862">Zinc</keyword>
<dbReference type="GO" id="GO:0006508">
    <property type="term" value="P:proteolysis"/>
    <property type="evidence" value="ECO:0007669"/>
    <property type="project" value="UniProtKB-KW"/>
</dbReference>
<keyword evidence="8" id="KW-1185">Reference proteome</keyword>
<evidence type="ECO:0000313" key="8">
    <source>
        <dbReference type="Proteomes" id="UP000655225"/>
    </source>
</evidence>
<dbReference type="GO" id="GO:0005739">
    <property type="term" value="C:mitochondrion"/>
    <property type="evidence" value="ECO:0007669"/>
    <property type="project" value="TreeGrafter"/>
</dbReference>
<keyword evidence="2" id="KW-0479">Metal-binding</keyword>
<evidence type="ECO:0000259" key="6">
    <source>
        <dbReference type="Pfam" id="PF00675"/>
    </source>
</evidence>
<feature type="domain" description="Peptidase M16 N-terminal" evidence="6">
    <location>
        <begin position="56"/>
        <end position="152"/>
    </location>
</feature>
<dbReference type="Gene3D" id="3.30.830.10">
    <property type="entry name" value="Metalloenzyme, LuxS/M16 peptidase-like"/>
    <property type="match status" value="1"/>
</dbReference>
<keyword evidence="3" id="KW-0378">Hydrolase</keyword>
<dbReference type="SUPFAM" id="SSF63411">
    <property type="entry name" value="LuxS/MPP-like metallohydrolase"/>
    <property type="match status" value="1"/>
</dbReference>
<proteinExistence type="predicted"/>
<protein>
    <recommendedName>
        <fullName evidence="6">Peptidase M16 N-terminal domain-containing protein</fullName>
    </recommendedName>
</protein>
<name>A0A834ZH35_TETSI</name>
<dbReference type="EMBL" id="JABCRI010000004">
    <property type="protein sequence ID" value="KAF8407219.1"/>
    <property type="molecule type" value="Genomic_DNA"/>
</dbReference>
<dbReference type="Proteomes" id="UP000655225">
    <property type="component" value="Unassembled WGS sequence"/>
</dbReference>